<gene>
    <name evidence="1" type="ORF">Harvfovirus20_8</name>
</gene>
<proteinExistence type="predicted"/>
<name>A0A3G5A6V4_9VIRU</name>
<accession>A0A3G5A6V4</accession>
<dbReference type="EMBL" id="MK072262">
    <property type="protein sequence ID" value="AYV81189.1"/>
    <property type="molecule type" value="Genomic_DNA"/>
</dbReference>
<organism evidence="1">
    <name type="scientific">Harvfovirus sp</name>
    <dbReference type="NCBI Taxonomy" id="2487768"/>
    <lineage>
        <taxon>Viruses</taxon>
        <taxon>Varidnaviria</taxon>
        <taxon>Bamfordvirae</taxon>
        <taxon>Nucleocytoviricota</taxon>
        <taxon>Megaviricetes</taxon>
        <taxon>Imitervirales</taxon>
        <taxon>Mimiviridae</taxon>
        <taxon>Klosneuvirinae</taxon>
    </lineage>
</organism>
<evidence type="ECO:0000313" key="1">
    <source>
        <dbReference type="EMBL" id="AYV81189.1"/>
    </source>
</evidence>
<protein>
    <submittedName>
        <fullName evidence="1">Uncharacterized protein</fullName>
    </submittedName>
</protein>
<sequence>MVYNKKISIFRKLRRIQEISTYIFPYGYIYE</sequence>
<reference evidence="1" key="1">
    <citation type="submission" date="2018-10" db="EMBL/GenBank/DDBJ databases">
        <title>Hidden diversity of soil giant viruses.</title>
        <authorList>
            <person name="Schulz F."/>
            <person name="Alteio L."/>
            <person name="Goudeau D."/>
            <person name="Ryan E.M."/>
            <person name="Malmstrom R.R."/>
            <person name="Blanchard J."/>
            <person name="Woyke T."/>
        </authorList>
    </citation>
    <scope>NUCLEOTIDE SEQUENCE</scope>
    <source>
        <strain evidence="1">HAV1</strain>
    </source>
</reference>